<gene>
    <name evidence="1" type="ORF">HNAJ_LOCUS12609</name>
</gene>
<dbReference type="OrthoDB" id="6159389at2759"/>
<proteinExistence type="predicted"/>
<protein>
    <submittedName>
        <fullName evidence="3">Reverse transcriptase domain-containing protein</fullName>
    </submittedName>
</protein>
<organism evidence="3">
    <name type="scientific">Rodentolepis nana</name>
    <name type="common">Dwarf tapeworm</name>
    <name type="synonym">Hymenolepis nana</name>
    <dbReference type="NCBI Taxonomy" id="102285"/>
    <lineage>
        <taxon>Eukaryota</taxon>
        <taxon>Metazoa</taxon>
        <taxon>Spiralia</taxon>
        <taxon>Lophotrochozoa</taxon>
        <taxon>Platyhelminthes</taxon>
        <taxon>Cestoda</taxon>
        <taxon>Eucestoda</taxon>
        <taxon>Cyclophyllidea</taxon>
        <taxon>Hymenolepididae</taxon>
        <taxon>Rodentolepis</taxon>
    </lineage>
</organism>
<dbReference type="AlphaFoldDB" id="A0A0R3TXN6"/>
<accession>A0A0R3TXN6</accession>
<keyword evidence="2" id="KW-1185">Reference proteome</keyword>
<dbReference type="WBParaSite" id="HNAJ_0001263101-mRNA-1">
    <property type="protein sequence ID" value="HNAJ_0001263101-mRNA-1"/>
    <property type="gene ID" value="HNAJ_0001263101"/>
</dbReference>
<dbReference type="EMBL" id="UZAE01014485">
    <property type="protein sequence ID" value="VDO13575.1"/>
    <property type="molecule type" value="Genomic_DNA"/>
</dbReference>
<evidence type="ECO:0000313" key="2">
    <source>
        <dbReference type="Proteomes" id="UP000278807"/>
    </source>
</evidence>
<evidence type="ECO:0000313" key="1">
    <source>
        <dbReference type="EMBL" id="VDO13575.1"/>
    </source>
</evidence>
<sequence length="202" mass="22048">MHENLTVASKSNLLPTGPSQGVVTTCTLSISSSMAAKLVESVTDIRGFLYADGLVLLYSAPKNNSQKKMESVLNYALKLIANGSKNNRMVINIAKNYLWLSVLVFRAGHRIRCFAKQSCPVRSLNSATASILGKSGMSEIATVYRFSFVRALSSLHLEVGNSLLIKAFIVWKDIGRSMRCPLLSKCVSNLIAFNATVTRNTL</sequence>
<reference evidence="3" key="1">
    <citation type="submission" date="2017-02" db="UniProtKB">
        <authorList>
            <consortium name="WormBaseParasite"/>
        </authorList>
    </citation>
    <scope>IDENTIFICATION</scope>
</reference>
<reference evidence="1 2" key="2">
    <citation type="submission" date="2018-11" db="EMBL/GenBank/DDBJ databases">
        <authorList>
            <consortium name="Pathogen Informatics"/>
        </authorList>
    </citation>
    <scope>NUCLEOTIDE SEQUENCE [LARGE SCALE GENOMIC DNA]</scope>
</reference>
<name>A0A0R3TXN6_RODNA</name>
<evidence type="ECO:0000313" key="3">
    <source>
        <dbReference type="WBParaSite" id="HNAJ_0001263101-mRNA-1"/>
    </source>
</evidence>
<dbReference type="Proteomes" id="UP000278807">
    <property type="component" value="Unassembled WGS sequence"/>
</dbReference>